<keyword evidence="2" id="KW-1185">Reference proteome</keyword>
<evidence type="ECO:0000313" key="2">
    <source>
        <dbReference type="Proteomes" id="UP000261600"/>
    </source>
</evidence>
<protein>
    <submittedName>
        <fullName evidence="1">Uncharacterized protein</fullName>
    </submittedName>
</protein>
<sequence length="17" mass="1798">NAEAYFGQGTKLTVLGE</sequence>
<proteinExistence type="predicted"/>
<dbReference type="AlphaFoldDB" id="A0A3Q3KQI8"/>
<accession>A0A3Q3KQI8</accession>
<name>A0A3Q3KQI8_MONAL</name>
<evidence type="ECO:0000313" key="1">
    <source>
        <dbReference type="Ensembl" id="ENSMALP00000032431.1"/>
    </source>
</evidence>
<reference evidence="1" key="2">
    <citation type="submission" date="2025-09" db="UniProtKB">
        <authorList>
            <consortium name="Ensembl"/>
        </authorList>
    </citation>
    <scope>IDENTIFICATION</scope>
</reference>
<dbReference type="Ensembl" id="ENSMALT00000032990.1">
    <property type="protein sequence ID" value="ENSMALP00000032431.1"/>
    <property type="gene ID" value="ENSMALG00000022343.1"/>
</dbReference>
<dbReference type="Proteomes" id="UP000261600">
    <property type="component" value="Unplaced"/>
</dbReference>
<reference evidence="1" key="1">
    <citation type="submission" date="2025-08" db="UniProtKB">
        <authorList>
            <consortium name="Ensembl"/>
        </authorList>
    </citation>
    <scope>IDENTIFICATION</scope>
</reference>
<organism evidence="1 2">
    <name type="scientific">Monopterus albus</name>
    <name type="common">Swamp eel</name>
    <dbReference type="NCBI Taxonomy" id="43700"/>
    <lineage>
        <taxon>Eukaryota</taxon>
        <taxon>Metazoa</taxon>
        <taxon>Chordata</taxon>
        <taxon>Craniata</taxon>
        <taxon>Vertebrata</taxon>
        <taxon>Euteleostomi</taxon>
        <taxon>Actinopterygii</taxon>
        <taxon>Neopterygii</taxon>
        <taxon>Teleostei</taxon>
        <taxon>Neoteleostei</taxon>
        <taxon>Acanthomorphata</taxon>
        <taxon>Anabantaria</taxon>
        <taxon>Synbranchiformes</taxon>
        <taxon>Synbranchidae</taxon>
        <taxon>Monopterus</taxon>
    </lineage>
</organism>